<keyword evidence="2" id="KW-1185">Reference proteome</keyword>
<dbReference type="EMBL" id="OZ020108">
    <property type="protein sequence ID" value="CAK9260336.1"/>
    <property type="molecule type" value="Genomic_DNA"/>
</dbReference>
<proteinExistence type="predicted"/>
<organism evidence="1 2">
    <name type="scientific">Sphagnum jensenii</name>
    <dbReference type="NCBI Taxonomy" id="128206"/>
    <lineage>
        <taxon>Eukaryota</taxon>
        <taxon>Viridiplantae</taxon>
        <taxon>Streptophyta</taxon>
        <taxon>Embryophyta</taxon>
        <taxon>Bryophyta</taxon>
        <taxon>Sphagnophytina</taxon>
        <taxon>Sphagnopsida</taxon>
        <taxon>Sphagnales</taxon>
        <taxon>Sphagnaceae</taxon>
        <taxon>Sphagnum</taxon>
    </lineage>
</organism>
<protein>
    <submittedName>
        <fullName evidence="1">Uncharacterized protein</fullName>
    </submittedName>
</protein>
<evidence type="ECO:0000313" key="2">
    <source>
        <dbReference type="Proteomes" id="UP001497444"/>
    </source>
</evidence>
<accession>A0ABP0W2Y9</accession>
<gene>
    <name evidence="1" type="ORF">CSSPJE1EN1_LOCUS5814</name>
</gene>
<reference evidence="1" key="1">
    <citation type="submission" date="2024-02" db="EMBL/GenBank/DDBJ databases">
        <authorList>
            <consortium name="ELIXIR-Norway"/>
            <consortium name="Elixir Norway"/>
        </authorList>
    </citation>
    <scope>NUCLEOTIDE SEQUENCE</scope>
</reference>
<name>A0ABP0W2Y9_9BRYO</name>
<sequence length="114" mass="12777">MPRHHPSHSMAPCSVQVVVLEKLEYGACSRLDEGHEIEACDQGRTFGNRCRRWMLSTLSIAEVPAAGRRSSTSGDGNTTIMSSLVIELDNQLLGLKILQTWKKVWPVQFGQYVY</sequence>
<evidence type="ECO:0000313" key="1">
    <source>
        <dbReference type="EMBL" id="CAK9260336.1"/>
    </source>
</evidence>
<dbReference type="Proteomes" id="UP001497444">
    <property type="component" value="Chromosome 13"/>
</dbReference>